<feature type="domain" description="EthD" evidence="1">
    <location>
        <begin position="10"/>
        <end position="88"/>
    </location>
</feature>
<dbReference type="SUPFAM" id="SSF54909">
    <property type="entry name" value="Dimeric alpha+beta barrel"/>
    <property type="match status" value="1"/>
</dbReference>
<reference evidence="2 3" key="1">
    <citation type="submission" date="2023-07" db="EMBL/GenBank/DDBJ databases">
        <title>Genomic Encyclopedia of Type Strains, Phase IV (KMG-IV): sequencing the most valuable type-strain genomes for metagenomic binning, comparative biology and taxonomic classification.</title>
        <authorList>
            <person name="Goeker M."/>
        </authorList>
    </citation>
    <scope>NUCLEOTIDE SEQUENCE [LARGE SCALE GENOMIC DNA]</scope>
    <source>
        <strain evidence="2 3">DSM 45903</strain>
    </source>
</reference>
<accession>A0ABU1IQE5</accession>
<dbReference type="NCBIfam" id="TIGR02118">
    <property type="entry name" value="EthD family reductase"/>
    <property type="match status" value="1"/>
</dbReference>
<dbReference type="RefSeq" id="WP_309867107.1">
    <property type="nucleotide sequence ID" value="NZ_JAVDQG010000006.1"/>
</dbReference>
<protein>
    <submittedName>
        <fullName evidence="2">Uncharacterized protein (TIGR02118 family)</fullName>
    </submittedName>
</protein>
<comment type="caution">
    <text evidence="2">The sequence shown here is derived from an EMBL/GenBank/DDBJ whole genome shotgun (WGS) entry which is preliminary data.</text>
</comment>
<gene>
    <name evidence="2" type="ORF">JOE21_002772</name>
</gene>
<evidence type="ECO:0000259" key="1">
    <source>
        <dbReference type="Pfam" id="PF07110"/>
    </source>
</evidence>
<dbReference type="InterPro" id="IPR009799">
    <property type="entry name" value="EthD_dom"/>
</dbReference>
<name>A0ABU1IQE5_9BACL</name>
<sequence length="107" mass="11781">MVKLIALYRHPEDPAAFDKHYQEVHTPLVEKMPGLKKLEVTRMKGAPTGGEAKYYLEAAMYFENEESLQAAMNSPEGRASAKDLMGFAGPLVTMMIGEVAQVAEIHG</sequence>
<dbReference type="InterPro" id="IPR011008">
    <property type="entry name" value="Dimeric_a/b-barrel"/>
</dbReference>
<dbReference type="Proteomes" id="UP001185012">
    <property type="component" value="Unassembled WGS sequence"/>
</dbReference>
<evidence type="ECO:0000313" key="3">
    <source>
        <dbReference type="Proteomes" id="UP001185012"/>
    </source>
</evidence>
<dbReference type="Gene3D" id="3.30.70.100">
    <property type="match status" value="1"/>
</dbReference>
<dbReference type="PANTHER" id="PTHR40260:SF2">
    <property type="entry name" value="BLR8190 PROTEIN"/>
    <property type="match status" value="1"/>
</dbReference>
<proteinExistence type="predicted"/>
<dbReference type="EMBL" id="JAVDQG010000006">
    <property type="protein sequence ID" value="MDR6226762.1"/>
    <property type="molecule type" value="Genomic_DNA"/>
</dbReference>
<evidence type="ECO:0000313" key="2">
    <source>
        <dbReference type="EMBL" id="MDR6226762.1"/>
    </source>
</evidence>
<organism evidence="2 3">
    <name type="scientific">Desmospora profundinema</name>
    <dbReference type="NCBI Taxonomy" id="1571184"/>
    <lineage>
        <taxon>Bacteria</taxon>
        <taxon>Bacillati</taxon>
        <taxon>Bacillota</taxon>
        <taxon>Bacilli</taxon>
        <taxon>Bacillales</taxon>
        <taxon>Thermoactinomycetaceae</taxon>
        <taxon>Desmospora</taxon>
    </lineage>
</organism>
<dbReference type="PANTHER" id="PTHR40260">
    <property type="entry name" value="BLR8190 PROTEIN"/>
    <property type="match status" value="1"/>
</dbReference>
<dbReference type="Pfam" id="PF07110">
    <property type="entry name" value="EthD"/>
    <property type="match status" value="1"/>
</dbReference>
<keyword evidence="3" id="KW-1185">Reference proteome</keyword>